<feature type="compositionally biased region" description="Basic and acidic residues" evidence="3">
    <location>
        <begin position="1"/>
        <end position="26"/>
    </location>
</feature>
<reference evidence="5" key="1">
    <citation type="journal article" date="2020" name="Stud. Mycol.">
        <title>101 Dothideomycetes genomes: a test case for predicting lifestyles and emergence of pathogens.</title>
        <authorList>
            <person name="Haridas S."/>
            <person name="Albert R."/>
            <person name="Binder M."/>
            <person name="Bloem J."/>
            <person name="Labutti K."/>
            <person name="Salamov A."/>
            <person name="Andreopoulos B."/>
            <person name="Baker S."/>
            <person name="Barry K."/>
            <person name="Bills G."/>
            <person name="Bluhm B."/>
            <person name="Cannon C."/>
            <person name="Castanera R."/>
            <person name="Culley D."/>
            <person name="Daum C."/>
            <person name="Ezra D."/>
            <person name="Gonzalez J."/>
            <person name="Henrissat B."/>
            <person name="Kuo A."/>
            <person name="Liang C."/>
            <person name="Lipzen A."/>
            <person name="Lutzoni F."/>
            <person name="Magnuson J."/>
            <person name="Mondo S."/>
            <person name="Nolan M."/>
            <person name="Ohm R."/>
            <person name="Pangilinan J."/>
            <person name="Park H.-J."/>
            <person name="Ramirez L."/>
            <person name="Alfaro M."/>
            <person name="Sun H."/>
            <person name="Tritt A."/>
            <person name="Yoshinaga Y."/>
            <person name="Zwiers L.-H."/>
            <person name="Turgeon B."/>
            <person name="Goodwin S."/>
            <person name="Spatafora J."/>
            <person name="Crous P."/>
            <person name="Grigoriev I."/>
        </authorList>
    </citation>
    <scope>NUCLEOTIDE SEQUENCE</scope>
    <source>
        <strain evidence="5">CBS 130266</strain>
    </source>
</reference>
<dbReference type="EMBL" id="MU007010">
    <property type="protein sequence ID" value="KAF2436600.1"/>
    <property type="molecule type" value="Genomic_DNA"/>
</dbReference>
<evidence type="ECO:0000256" key="2">
    <source>
        <dbReference type="PROSITE-ProRule" id="PRU00176"/>
    </source>
</evidence>
<feature type="domain" description="RRM" evidence="4">
    <location>
        <begin position="240"/>
        <end position="357"/>
    </location>
</feature>
<dbReference type="OrthoDB" id="1875751at2759"/>
<dbReference type="Proteomes" id="UP000800235">
    <property type="component" value="Unassembled WGS sequence"/>
</dbReference>
<dbReference type="Pfam" id="PF00076">
    <property type="entry name" value="RRM_1"/>
    <property type="match status" value="1"/>
</dbReference>
<feature type="compositionally biased region" description="Basic and acidic residues" evidence="3">
    <location>
        <begin position="405"/>
        <end position="426"/>
    </location>
</feature>
<evidence type="ECO:0000256" key="3">
    <source>
        <dbReference type="SAM" id="MobiDB-lite"/>
    </source>
</evidence>
<keyword evidence="6" id="KW-1185">Reference proteome</keyword>
<feature type="compositionally biased region" description="Basic and acidic residues" evidence="3">
    <location>
        <begin position="33"/>
        <end position="50"/>
    </location>
</feature>
<feature type="compositionally biased region" description="Basic and acidic residues" evidence="3">
    <location>
        <begin position="367"/>
        <end position="377"/>
    </location>
</feature>
<feature type="compositionally biased region" description="Low complexity" evidence="3">
    <location>
        <begin position="393"/>
        <end position="402"/>
    </location>
</feature>
<feature type="region of interest" description="Disordered" evidence="3">
    <location>
        <begin position="299"/>
        <end position="337"/>
    </location>
</feature>
<dbReference type="GO" id="GO:0005730">
    <property type="term" value="C:nucleolus"/>
    <property type="evidence" value="ECO:0007669"/>
    <property type="project" value="TreeGrafter"/>
</dbReference>
<dbReference type="PANTHER" id="PTHR23236:SF95">
    <property type="entry name" value="NUCLEOLAR PROTEIN 13"/>
    <property type="match status" value="1"/>
</dbReference>
<evidence type="ECO:0000256" key="1">
    <source>
        <dbReference type="ARBA" id="ARBA00022884"/>
    </source>
</evidence>
<feature type="compositionally biased region" description="Acidic residues" evidence="3">
    <location>
        <begin position="309"/>
        <end position="323"/>
    </location>
</feature>
<evidence type="ECO:0000313" key="5">
    <source>
        <dbReference type="EMBL" id="KAF2436600.1"/>
    </source>
</evidence>
<evidence type="ECO:0000313" key="6">
    <source>
        <dbReference type="Proteomes" id="UP000800235"/>
    </source>
</evidence>
<dbReference type="PANTHER" id="PTHR23236">
    <property type="entry name" value="EUKARYOTIC TRANSLATION INITIATION FACTOR 4B/4H"/>
    <property type="match status" value="1"/>
</dbReference>
<feature type="compositionally biased region" description="Basic residues" evidence="3">
    <location>
        <begin position="78"/>
        <end position="87"/>
    </location>
</feature>
<dbReference type="AlphaFoldDB" id="A0A9P4P1N8"/>
<feature type="compositionally biased region" description="Basic and acidic residues" evidence="3">
    <location>
        <begin position="213"/>
        <end position="230"/>
    </location>
</feature>
<evidence type="ECO:0000259" key="4">
    <source>
        <dbReference type="PROSITE" id="PS50102"/>
    </source>
</evidence>
<dbReference type="PROSITE" id="PS50102">
    <property type="entry name" value="RRM"/>
    <property type="match status" value="2"/>
</dbReference>
<dbReference type="InterPro" id="IPR000504">
    <property type="entry name" value="RRM_dom"/>
</dbReference>
<organism evidence="5 6">
    <name type="scientific">Tothia fuscella</name>
    <dbReference type="NCBI Taxonomy" id="1048955"/>
    <lineage>
        <taxon>Eukaryota</taxon>
        <taxon>Fungi</taxon>
        <taxon>Dikarya</taxon>
        <taxon>Ascomycota</taxon>
        <taxon>Pezizomycotina</taxon>
        <taxon>Dothideomycetes</taxon>
        <taxon>Pleosporomycetidae</taxon>
        <taxon>Venturiales</taxon>
        <taxon>Cylindrosympodiaceae</taxon>
        <taxon>Tothia</taxon>
    </lineage>
</organism>
<name>A0A9P4P1N8_9PEZI</name>
<feature type="region of interest" description="Disordered" evidence="3">
    <location>
        <begin position="360"/>
        <end position="426"/>
    </location>
</feature>
<keyword evidence="1 2" id="KW-0694">RNA-binding</keyword>
<comment type="caution">
    <text evidence="5">The sequence shown here is derived from an EMBL/GenBank/DDBJ whole genome shotgun (WGS) entry which is preliminary data.</text>
</comment>
<dbReference type="SUPFAM" id="SSF54928">
    <property type="entry name" value="RNA-binding domain, RBD"/>
    <property type="match status" value="1"/>
</dbReference>
<proteinExistence type="predicted"/>
<dbReference type="InterPro" id="IPR012677">
    <property type="entry name" value="Nucleotide-bd_a/b_plait_sf"/>
</dbReference>
<feature type="compositionally biased region" description="Basic and acidic residues" evidence="3">
    <location>
        <begin position="97"/>
        <end position="112"/>
    </location>
</feature>
<dbReference type="Gene3D" id="3.30.70.330">
    <property type="match status" value="2"/>
</dbReference>
<gene>
    <name evidence="5" type="ORF">EJ08DRAFT_153305</name>
</gene>
<feature type="domain" description="RRM" evidence="4">
    <location>
        <begin position="115"/>
        <end position="210"/>
    </location>
</feature>
<protein>
    <recommendedName>
        <fullName evidence="4">RRM domain-containing protein</fullName>
    </recommendedName>
</protein>
<dbReference type="GO" id="GO:0003723">
    <property type="term" value="F:RNA binding"/>
    <property type="evidence" value="ECO:0007669"/>
    <property type="project" value="UniProtKB-UniRule"/>
</dbReference>
<feature type="region of interest" description="Disordered" evidence="3">
    <location>
        <begin position="1"/>
        <end position="112"/>
    </location>
</feature>
<dbReference type="SMART" id="SM00360">
    <property type="entry name" value="RRM"/>
    <property type="match status" value="2"/>
</dbReference>
<sequence>MSTTETKVKKEKEEKSRKTKKIRVEAPEIPQEPTEKKEVEDASSDAEPKEKKRKRKRETISEEELEIDVSLPEPLSKKAARKAKKSKTTTTEDDDETTSKPAEETKQKPEQRTKWGIWIGNLPWTATKQDLRDFLCATATIKPTEITRIHMPAPNPRANATPRPGEAKQQNKGFAYVDFDSPEGLEEALKISETAMDSTHRKVLIKNSNSFEGRPEPKPAGEGETKRTDLKVNSSKPPSKRIFVGNLGFDTTKQDLEEHFGQCGAVVDVHMATFEDSGKCKGFAWVTFDSEDASTSAVNGYIYKKPADLESDDDEDEASEEEGSDAKGKKKAKKVKPHKWYVNKLQGRMLRCEFAEDPQTRYKKRYGKDAPSKKGEEVNVETGQGEVDENTTAAAERPAKAASTPHDRRREARRAQNNFHKVDARTIKPGAALAHAQRATGAIVEGTGSKISFD</sequence>
<dbReference type="InterPro" id="IPR035979">
    <property type="entry name" value="RBD_domain_sf"/>
</dbReference>
<accession>A0A9P4P1N8</accession>
<feature type="region of interest" description="Disordered" evidence="3">
    <location>
        <begin position="202"/>
        <end position="237"/>
    </location>
</feature>
<feature type="compositionally biased region" description="Basic residues" evidence="3">
    <location>
        <begin position="328"/>
        <end position="337"/>
    </location>
</feature>